<dbReference type="AlphaFoldDB" id="A0A3P7FQ04"/>
<reference evidence="1 2" key="1">
    <citation type="submission" date="2018-11" db="EMBL/GenBank/DDBJ databases">
        <authorList>
            <consortium name="Pathogen Informatics"/>
        </authorList>
    </citation>
    <scope>NUCLEOTIDE SEQUENCE [LARGE SCALE GENOMIC DNA]</scope>
</reference>
<dbReference type="EMBL" id="UYWW01003509">
    <property type="protein sequence ID" value="VDM12808.1"/>
    <property type="molecule type" value="Genomic_DNA"/>
</dbReference>
<sequence length="116" mass="11845">ELSGATIGYVAAINLHKIPPPIFVQYSTTAHLTTTKSPTTPLLVSTMTTVTTTQGASLSQVVAVAGGCDSTWLQAVAVAVVTSGCGSRWLQQQVAVRGRCSKWSQVAAVAGGRGGT</sequence>
<feature type="non-terminal residue" evidence="1">
    <location>
        <position position="1"/>
    </location>
</feature>
<keyword evidence="2" id="KW-1185">Reference proteome</keyword>
<gene>
    <name evidence="1" type="ORF">WBA_LOCUS6194</name>
</gene>
<accession>A0A3P7FQ04</accession>
<evidence type="ECO:0000313" key="2">
    <source>
        <dbReference type="Proteomes" id="UP000270924"/>
    </source>
</evidence>
<name>A0A3P7FQ04_WUCBA</name>
<organism evidence="1 2">
    <name type="scientific">Wuchereria bancrofti</name>
    <dbReference type="NCBI Taxonomy" id="6293"/>
    <lineage>
        <taxon>Eukaryota</taxon>
        <taxon>Metazoa</taxon>
        <taxon>Ecdysozoa</taxon>
        <taxon>Nematoda</taxon>
        <taxon>Chromadorea</taxon>
        <taxon>Rhabditida</taxon>
        <taxon>Spirurina</taxon>
        <taxon>Spiruromorpha</taxon>
        <taxon>Filarioidea</taxon>
        <taxon>Onchocercidae</taxon>
        <taxon>Wuchereria</taxon>
    </lineage>
</organism>
<protein>
    <submittedName>
        <fullName evidence="1">Uncharacterized protein</fullName>
    </submittedName>
</protein>
<dbReference type="InParanoid" id="A0A3P7FQ04"/>
<proteinExistence type="predicted"/>
<dbReference type="Proteomes" id="UP000270924">
    <property type="component" value="Unassembled WGS sequence"/>
</dbReference>
<evidence type="ECO:0000313" key="1">
    <source>
        <dbReference type="EMBL" id="VDM12808.1"/>
    </source>
</evidence>